<evidence type="ECO:0000259" key="1">
    <source>
        <dbReference type="PROSITE" id="PS51186"/>
    </source>
</evidence>
<dbReference type="RefSeq" id="WP_284461442.1">
    <property type="nucleotide sequence ID" value="NZ_JAVDQY010000003.1"/>
</dbReference>
<dbReference type="InterPro" id="IPR016181">
    <property type="entry name" value="Acyl_CoA_acyltransferase"/>
</dbReference>
<dbReference type="GO" id="GO:0016747">
    <property type="term" value="F:acyltransferase activity, transferring groups other than amino-acyl groups"/>
    <property type="evidence" value="ECO:0007669"/>
    <property type="project" value="InterPro"/>
</dbReference>
<protein>
    <submittedName>
        <fullName evidence="2">Acetyltransferase</fullName>
        <ecNumber evidence="2">2.3.1.-</ecNumber>
    </submittedName>
</protein>
<name>A0AAE3Y8U2_9FLAO</name>
<sequence length="155" mass="17869">MIIRKGNRADLADMKLLFAETITDVCKEDYNNEQIEVWKSGTENEERWLKVIEKQHILIAVSENKMIGFCTLDQGNYIDLLFVHKDYQHQGIAKALYTQIEQEALQQEASILNADVSKTAKPFFEKMGFKVNAEQTVHLKGVDLINYKMSKNLIT</sequence>
<organism evidence="2 3">
    <name type="scientific">Chryseobacterium rhizosphaerae</name>
    <dbReference type="NCBI Taxonomy" id="395937"/>
    <lineage>
        <taxon>Bacteria</taxon>
        <taxon>Pseudomonadati</taxon>
        <taxon>Bacteroidota</taxon>
        <taxon>Flavobacteriia</taxon>
        <taxon>Flavobacteriales</taxon>
        <taxon>Weeksellaceae</taxon>
        <taxon>Chryseobacterium group</taxon>
        <taxon>Chryseobacterium</taxon>
    </lineage>
</organism>
<dbReference type="Pfam" id="PF13673">
    <property type="entry name" value="Acetyltransf_10"/>
    <property type="match status" value="1"/>
</dbReference>
<dbReference type="PROSITE" id="PS51186">
    <property type="entry name" value="GNAT"/>
    <property type="match status" value="1"/>
</dbReference>
<dbReference type="Proteomes" id="UP001184861">
    <property type="component" value="Unassembled WGS sequence"/>
</dbReference>
<comment type="caution">
    <text evidence="2">The sequence shown here is derived from an EMBL/GenBank/DDBJ whole genome shotgun (WGS) entry which is preliminary data.</text>
</comment>
<reference evidence="2" key="1">
    <citation type="submission" date="2023-07" db="EMBL/GenBank/DDBJ databases">
        <title>Sorghum-associated microbial communities from plants grown in Nebraska, USA.</title>
        <authorList>
            <person name="Schachtman D."/>
        </authorList>
    </citation>
    <scope>NUCLEOTIDE SEQUENCE</scope>
    <source>
        <strain evidence="2">DS2360</strain>
    </source>
</reference>
<evidence type="ECO:0000313" key="2">
    <source>
        <dbReference type="EMBL" id="MDR6527593.1"/>
    </source>
</evidence>
<dbReference type="EC" id="2.3.1.-" evidence="2"/>
<feature type="domain" description="N-acetyltransferase" evidence="1">
    <location>
        <begin position="1"/>
        <end position="154"/>
    </location>
</feature>
<keyword evidence="2" id="KW-0808">Transferase</keyword>
<dbReference type="Gene3D" id="3.40.630.30">
    <property type="match status" value="1"/>
</dbReference>
<dbReference type="EMBL" id="JAVDQY010000003">
    <property type="protein sequence ID" value="MDR6527593.1"/>
    <property type="molecule type" value="Genomic_DNA"/>
</dbReference>
<accession>A0AAE3Y8U2</accession>
<proteinExistence type="predicted"/>
<dbReference type="SUPFAM" id="SSF55729">
    <property type="entry name" value="Acyl-CoA N-acyltransferases (Nat)"/>
    <property type="match status" value="1"/>
</dbReference>
<dbReference type="PANTHER" id="PTHR43451:SF1">
    <property type="entry name" value="ACETYLTRANSFERASE"/>
    <property type="match status" value="1"/>
</dbReference>
<evidence type="ECO:0000313" key="3">
    <source>
        <dbReference type="Proteomes" id="UP001184861"/>
    </source>
</evidence>
<dbReference type="PANTHER" id="PTHR43451">
    <property type="entry name" value="ACETYLTRANSFERASE (GNAT) FAMILY PROTEIN"/>
    <property type="match status" value="1"/>
</dbReference>
<dbReference type="InterPro" id="IPR000182">
    <property type="entry name" value="GNAT_dom"/>
</dbReference>
<gene>
    <name evidence="2" type="ORF">J2787_002985</name>
</gene>
<keyword evidence="2" id="KW-0012">Acyltransferase</keyword>
<dbReference type="CDD" id="cd04301">
    <property type="entry name" value="NAT_SF"/>
    <property type="match status" value="1"/>
</dbReference>
<dbReference type="InterPro" id="IPR052564">
    <property type="entry name" value="N-acetyltrans/Recomb-assoc"/>
</dbReference>
<dbReference type="AlphaFoldDB" id="A0AAE3Y8U2"/>